<dbReference type="Pfam" id="PF07690">
    <property type="entry name" value="MFS_1"/>
    <property type="match status" value="1"/>
</dbReference>
<comment type="subcellular location">
    <subcellularLocation>
        <location evidence="1">Cell membrane</location>
        <topology evidence="1">Multi-pass membrane protein</topology>
    </subcellularLocation>
</comment>
<feature type="transmembrane region" description="Helical" evidence="6">
    <location>
        <begin position="102"/>
        <end position="123"/>
    </location>
</feature>
<feature type="transmembrane region" description="Helical" evidence="6">
    <location>
        <begin position="212"/>
        <end position="233"/>
    </location>
</feature>
<evidence type="ECO:0000256" key="6">
    <source>
        <dbReference type="SAM" id="Phobius"/>
    </source>
</evidence>
<sequence>MFADIKKFSSAARNFLIATFLMGLSNGMFDAVYNFYLDARGVDKAATGHIYAIAMAMMAAAVIPLIYISRRVSQKRLLLISAFIYSLPFILLPVLTSVWGSAITLGLILSGMIALLSLGNSLMGSNINPESRTTLFSCFFVAYLGAAMTGSVIVSAVTHYLSGEALGHYQGILVASFMASLLMIYFRIKSIQGISEPESDTRRMVEKKELEWYNFAVLFIAAALLGASITLIFRFVNIVFNLAYSMNISEISLIMGGDKIVSIIGALFAPLLVKRFSLKPTIIIAGILTAGCLYSQSLHVPVFIFIVLYFLRLLLNYCLMPLLDTLAITGFAKERTLLSTSIRQLSFYLGSALSAILYGDLLDKGHWEQTLMISAMLALTGALFMSLIRVKHES</sequence>
<evidence type="ECO:0000313" key="8">
    <source>
        <dbReference type="EMBL" id="KJX36676.1"/>
    </source>
</evidence>
<comment type="caution">
    <text evidence="8">The sequence shown here is derived from an EMBL/GenBank/DDBJ whole genome shotgun (WGS) entry which is preliminary data.</text>
</comment>
<dbReference type="InterPro" id="IPR011701">
    <property type="entry name" value="MFS"/>
</dbReference>
<keyword evidence="4 6" id="KW-1133">Transmembrane helix</keyword>
<evidence type="ECO:0000256" key="1">
    <source>
        <dbReference type="ARBA" id="ARBA00004651"/>
    </source>
</evidence>
<evidence type="ECO:0000256" key="2">
    <source>
        <dbReference type="ARBA" id="ARBA00022475"/>
    </source>
</evidence>
<dbReference type="PANTHER" id="PTHR43124">
    <property type="entry name" value="PURINE EFFLUX PUMP PBUE"/>
    <property type="match status" value="1"/>
</dbReference>
<feature type="transmembrane region" description="Helical" evidence="6">
    <location>
        <begin position="77"/>
        <end position="96"/>
    </location>
</feature>
<dbReference type="PANTHER" id="PTHR43124:SF3">
    <property type="entry name" value="CHLORAMPHENICOL EFFLUX PUMP RV0191"/>
    <property type="match status" value="1"/>
</dbReference>
<dbReference type="InterPro" id="IPR020846">
    <property type="entry name" value="MFS_dom"/>
</dbReference>
<feature type="transmembrane region" description="Helical" evidence="6">
    <location>
        <begin position="15"/>
        <end position="36"/>
    </location>
</feature>
<dbReference type="RefSeq" id="WP_032639556.1">
    <property type="nucleotide sequence ID" value="NZ_CP196151.1"/>
</dbReference>
<keyword evidence="2" id="KW-1003">Cell membrane</keyword>
<feature type="domain" description="Major facilitator superfamily (MFS) profile" evidence="7">
    <location>
        <begin position="11"/>
        <end position="393"/>
    </location>
</feature>
<protein>
    <submittedName>
        <fullName evidence="8">MFS transporter</fullName>
    </submittedName>
</protein>
<dbReference type="GO" id="GO:0005886">
    <property type="term" value="C:plasma membrane"/>
    <property type="evidence" value="ECO:0007669"/>
    <property type="project" value="UniProtKB-SubCell"/>
</dbReference>
<evidence type="ECO:0000313" key="9">
    <source>
        <dbReference type="Proteomes" id="UP000033354"/>
    </source>
</evidence>
<evidence type="ECO:0000256" key="3">
    <source>
        <dbReference type="ARBA" id="ARBA00022692"/>
    </source>
</evidence>
<feature type="transmembrane region" description="Helical" evidence="6">
    <location>
        <begin position="371"/>
        <end position="390"/>
    </location>
</feature>
<evidence type="ECO:0000256" key="5">
    <source>
        <dbReference type="ARBA" id="ARBA00023136"/>
    </source>
</evidence>
<keyword evidence="9" id="KW-1185">Reference proteome</keyword>
<evidence type="ECO:0000259" key="7">
    <source>
        <dbReference type="PROSITE" id="PS50850"/>
    </source>
</evidence>
<dbReference type="SUPFAM" id="SSF103473">
    <property type="entry name" value="MFS general substrate transporter"/>
    <property type="match status" value="1"/>
</dbReference>
<keyword evidence="5 6" id="KW-0472">Membrane</keyword>
<dbReference type="PROSITE" id="PS50850">
    <property type="entry name" value="MFS"/>
    <property type="match status" value="1"/>
</dbReference>
<keyword evidence="3 6" id="KW-0812">Transmembrane</keyword>
<dbReference type="EMBL" id="JZKT01000013">
    <property type="protein sequence ID" value="KJX36676.1"/>
    <property type="molecule type" value="Genomic_DNA"/>
</dbReference>
<dbReference type="InterPro" id="IPR050189">
    <property type="entry name" value="MFS_Efflux_Transporters"/>
</dbReference>
<feature type="transmembrane region" description="Helical" evidence="6">
    <location>
        <begin position="135"/>
        <end position="161"/>
    </location>
</feature>
<feature type="transmembrane region" description="Helical" evidence="6">
    <location>
        <begin position="341"/>
        <end position="359"/>
    </location>
</feature>
<feature type="transmembrane region" description="Helical" evidence="6">
    <location>
        <begin position="48"/>
        <end position="68"/>
    </location>
</feature>
<evidence type="ECO:0000256" key="4">
    <source>
        <dbReference type="ARBA" id="ARBA00022989"/>
    </source>
</evidence>
<name>A0AAW3HII9_9ENTR</name>
<dbReference type="AlphaFoldDB" id="A0AAW3HII9"/>
<dbReference type="GO" id="GO:0022857">
    <property type="term" value="F:transmembrane transporter activity"/>
    <property type="evidence" value="ECO:0007669"/>
    <property type="project" value="InterPro"/>
</dbReference>
<feature type="transmembrane region" description="Helical" evidence="6">
    <location>
        <begin position="253"/>
        <end position="273"/>
    </location>
</feature>
<gene>
    <name evidence="8" type="ORF">SG71_10185</name>
</gene>
<reference evidence="8 9" key="1">
    <citation type="submission" date="2015-02" db="EMBL/GenBank/DDBJ databases">
        <authorList>
            <person name="Adams M."/>
            <person name="Sutton G."/>
            <person name="Nelson K."/>
            <person name="Bonomo R."/>
            <person name="McCorrison J."/>
            <person name="Sanka R."/>
            <person name="Brinkac L."/>
            <person name="Nierman W."/>
        </authorList>
    </citation>
    <scope>NUCLEOTIDE SEQUENCE [LARGE SCALE GENOMIC DNA]</scope>
    <source>
        <strain evidence="8 9">CIDEIMsCOL9</strain>
    </source>
</reference>
<proteinExistence type="predicted"/>
<dbReference type="Gene3D" id="1.20.1250.20">
    <property type="entry name" value="MFS general substrate transporter like domains"/>
    <property type="match status" value="1"/>
</dbReference>
<accession>A0AAW3HII9</accession>
<feature type="transmembrane region" description="Helical" evidence="6">
    <location>
        <begin position="167"/>
        <end position="186"/>
    </location>
</feature>
<organism evidence="8 9">
    <name type="scientific">Enterobacter chengduensis</name>
    <dbReference type="NCBI Taxonomy" id="2494701"/>
    <lineage>
        <taxon>Bacteria</taxon>
        <taxon>Pseudomonadati</taxon>
        <taxon>Pseudomonadota</taxon>
        <taxon>Gammaproteobacteria</taxon>
        <taxon>Enterobacterales</taxon>
        <taxon>Enterobacteriaceae</taxon>
        <taxon>Enterobacter</taxon>
        <taxon>Enterobacter cloacae complex</taxon>
    </lineage>
</organism>
<dbReference type="InterPro" id="IPR036259">
    <property type="entry name" value="MFS_trans_sf"/>
</dbReference>
<dbReference type="Proteomes" id="UP000033354">
    <property type="component" value="Unassembled WGS sequence"/>
</dbReference>